<feature type="region of interest" description="Disordered" evidence="2">
    <location>
        <begin position="222"/>
        <end position="244"/>
    </location>
</feature>
<evidence type="ECO:0000313" key="4">
    <source>
        <dbReference type="Proteomes" id="UP000588586"/>
    </source>
</evidence>
<feature type="compositionally biased region" description="Low complexity" evidence="2">
    <location>
        <begin position="333"/>
        <end position="352"/>
    </location>
</feature>
<keyword evidence="4" id="KW-1185">Reference proteome</keyword>
<dbReference type="EMBL" id="JABEPQ010000001">
    <property type="protein sequence ID" value="NNM44942.1"/>
    <property type="molecule type" value="Genomic_DNA"/>
</dbReference>
<keyword evidence="1" id="KW-0175">Coiled coil</keyword>
<protein>
    <recommendedName>
        <fullName evidence="5">Cellulose-binding protein</fullName>
    </recommendedName>
</protein>
<reference evidence="3 4" key="1">
    <citation type="submission" date="2020-04" db="EMBL/GenBank/DDBJ databases">
        <title>Knoellia sp. isolate from air conditioner.</title>
        <authorList>
            <person name="Chea S."/>
            <person name="Kim D.-U."/>
        </authorList>
    </citation>
    <scope>NUCLEOTIDE SEQUENCE [LARGE SCALE GENOMIC DNA]</scope>
    <source>
        <strain evidence="3 4">DB2414S</strain>
    </source>
</reference>
<evidence type="ECO:0000313" key="3">
    <source>
        <dbReference type="EMBL" id="NNM44942.1"/>
    </source>
</evidence>
<evidence type="ECO:0000256" key="1">
    <source>
        <dbReference type="SAM" id="Coils"/>
    </source>
</evidence>
<dbReference type="Proteomes" id="UP000588586">
    <property type="component" value="Unassembled WGS sequence"/>
</dbReference>
<comment type="caution">
    <text evidence="3">The sequence shown here is derived from an EMBL/GenBank/DDBJ whole genome shotgun (WGS) entry which is preliminary data.</text>
</comment>
<feature type="region of interest" description="Disordered" evidence="2">
    <location>
        <begin position="301"/>
        <end position="362"/>
    </location>
</feature>
<feature type="compositionally biased region" description="Polar residues" evidence="2">
    <location>
        <begin position="320"/>
        <end position="330"/>
    </location>
</feature>
<proteinExistence type="predicted"/>
<organism evidence="3 4">
    <name type="scientific">Knoellia koreensis</name>
    <dbReference type="NCBI Taxonomy" id="2730921"/>
    <lineage>
        <taxon>Bacteria</taxon>
        <taxon>Bacillati</taxon>
        <taxon>Actinomycetota</taxon>
        <taxon>Actinomycetes</taxon>
        <taxon>Micrococcales</taxon>
        <taxon>Intrasporangiaceae</taxon>
        <taxon>Knoellia</taxon>
    </lineage>
</organism>
<evidence type="ECO:0008006" key="5">
    <source>
        <dbReference type="Google" id="ProtNLM"/>
    </source>
</evidence>
<feature type="region of interest" description="Disordered" evidence="2">
    <location>
        <begin position="261"/>
        <end position="281"/>
    </location>
</feature>
<dbReference type="RefSeq" id="WP_171242033.1">
    <property type="nucleotide sequence ID" value="NZ_JABEPQ010000001.1"/>
</dbReference>
<name>A0A849HC98_9MICO</name>
<dbReference type="AlphaFoldDB" id="A0A849HC98"/>
<gene>
    <name evidence="3" type="ORF">HJG52_02850</name>
</gene>
<sequence length="362" mass="38693">MSDSTSFRSVLRGYDPAQVDQWQAETSNALAQARSEAAERTVEVSELRAALTRAQEQHAGVTRQFEALQDEQRKAAAPTFADLGDRIGSILALADQEATDIRDKARVDADTLVGTSQLEADQARKDADAYAVDVRGRADAEAAQVVEKAKQQADSILDDADREASARREEAEAFYEHQRARAAAAAADFESTLGQRRDKAAAEFSAQMAQHEQALTQAQERAAALSAESERAHSDASTEAQRVLAEARSEAEQLVAAAREQAERIRRDSERELAAATARRDSITAQLSNVRQMLATLGGASMVDGLGADDKSAQPAAVETQDTTGETDNSGYEPGAEQTPATAAEPETTADAPKGRKAPSHA</sequence>
<accession>A0A849HC98</accession>
<evidence type="ECO:0000256" key="2">
    <source>
        <dbReference type="SAM" id="MobiDB-lite"/>
    </source>
</evidence>
<feature type="coiled-coil region" evidence="1">
    <location>
        <begin position="44"/>
        <end position="71"/>
    </location>
</feature>